<organism evidence="1 2">
    <name type="scientific">Leptidea sinapis</name>
    <dbReference type="NCBI Taxonomy" id="189913"/>
    <lineage>
        <taxon>Eukaryota</taxon>
        <taxon>Metazoa</taxon>
        <taxon>Ecdysozoa</taxon>
        <taxon>Arthropoda</taxon>
        <taxon>Hexapoda</taxon>
        <taxon>Insecta</taxon>
        <taxon>Pterygota</taxon>
        <taxon>Neoptera</taxon>
        <taxon>Endopterygota</taxon>
        <taxon>Lepidoptera</taxon>
        <taxon>Glossata</taxon>
        <taxon>Ditrysia</taxon>
        <taxon>Papilionoidea</taxon>
        <taxon>Pieridae</taxon>
        <taxon>Dismorphiinae</taxon>
        <taxon>Leptidea</taxon>
    </lineage>
</organism>
<evidence type="ECO:0000313" key="2">
    <source>
        <dbReference type="Proteomes" id="UP000324832"/>
    </source>
</evidence>
<gene>
    <name evidence="1" type="ORF">LSINAPIS_LOCUS13399</name>
</gene>
<dbReference type="AlphaFoldDB" id="A0A5E4QY92"/>
<dbReference type="EMBL" id="FZQP02006766">
    <property type="protein sequence ID" value="VVD03391.1"/>
    <property type="molecule type" value="Genomic_DNA"/>
</dbReference>
<name>A0A5E4QY92_9NEOP</name>
<accession>A0A5E4QY92</accession>
<keyword evidence="2" id="KW-1185">Reference proteome</keyword>
<reference evidence="1 2" key="1">
    <citation type="submission" date="2017-07" db="EMBL/GenBank/DDBJ databases">
        <authorList>
            <person name="Talla V."/>
            <person name="Backstrom N."/>
        </authorList>
    </citation>
    <scope>NUCLEOTIDE SEQUENCE [LARGE SCALE GENOMIC DNA]</scope>
</reference>
<evidence type="ECO:0000313" key="1">
    <source>
        <dbReference type="EMBL" id="VVD03391.1"/>
    </source>
</evidence>
<sequence>MNDGWGCMNYLLGQYWGCVDHWLGNCYWGSVDNSLRYWSYRNALEMSKVILKYPFHIFLFTGEKRSFEKKERKGKKPVNMINQTMIPLAEFKNRYKNISDMSIAGSTTNSLNENFRMKIFRKNESDLYINFEREQVKLEQKLQTILNAFSDLNDKYESSEEDKCRYFIKYTDIRRKFNENCTNKSPLKSNNDNQQIKNTSVYDKYSEDPQERKTIIYSDQLGLGL</sequence>
<dbReference type="Proteomes" id="UP000324832">
    <property type="component" value="Unassembled WGS sequence"/>
</dbReference>
<feature type="non-terminal residue" evidence="1">
    <location>
        <position position="225"/>
    </location>
</feature>
<protein>
    <submittedName>
        <fullName evidence="1">Uncharacterized protein</fullName>
    </submittedName>
</protein>
<proteinExistence type="predicted"/>